<proteinExistence type="predicted"/>
<organism evidence="1 2">
    <name type="scientific">Peronosclerospora sorghi</name>
    <dbReference type="NCBI Taxonomy" id="230839"/>
    <lineage>
        <taxon>Eukaryota</taxon>
        <taxon>Sar</taxon>
        <taxon>Stramenopiles</taxon>
        <taxon>Oomycota</taxon>
        <taxon>Peronosporomycetes</taxon>
        <taxon>Peronosporales</taxon>
        <taxon>Peronosporaceae</taxon>
        <taxon>Peronosclerospora</taxon>
    </lineage>
</organism>
<keyword evidence="2" id="KW-1185">Reference proteome</keyword>
<dbReference type="Proteomes" id="UP001163321">
    <property type="component" value="Chromosome 8"/>
</dbReference>
<evidence type="ECO:0000313" key="2">
    <source>
        <dbReference type="Proteomes" id="UP001163321"/>
    </source>
</evidence>
<comment type="caution">
    <text evidence="1">The sequence shown here is derived from an EMBL/GenBank/DDBJ whole genome shotgun (WGS) entry which is preliminary data.</text>
</comment>
<dbReference type="EMBL" id="CM047587">
    <property type="protein sequence ID" value="KAI9907607.1"/>
    <property type="molecule type" value="Genomic_DNA"/>
</dbReference>
<reference evidence="1 2" key="1">
    <citation type="journal article" date="2022" name="bioRxiv">
        <title>The genome of the oomycete Peronosclerospora sorghi, a cosmopolitan pathogen of maize and sorghum, is inflated with dispersed pseudogenes.</title>
        <authorList>
            <person name="Fletcher K."/>
            <person name="Martin F."/>
            <person name="Isakeit T."/>
            <person name="Cavanaugh K."/>
            <person name="Magill C."/>
            <person name="Michelmore R."/>
        </authorList>
    </citation>
    <scope>NUCLEOTIDE SEQUENCE [LARGE SCALE GENOMIC DNA]</scope>
    <source>
        <strain evidence="1">P6</strain>
    </source>
</reference>
<gene>
    <name evidence="1" type="ORF">PsorP6_004648</name>
</gene>
<evidence type="ECO:0000313" key="1">
    <source>
        <dbReference type="EMBL" id="KAI9907607.1"/>
    </source>
</evidence>
<sequence length="246" mass="28499">MEIDSAQHFHPSQRPQGPSHFNRDNYRASKFCRYCKKTGHEIDQCFKLKNRNSASPSQQQPQQQFQRRPERKSINYFDEMASDDEEEVAAIEVEDITIAESIVVSDFAGKYLIIKHDNCDNEAAKILFDSGATCNVVKPGYLKRPTSSKTLQVNRFDGSNTVRKNVREGYADIVFEGHVFKDLPVIVWQMEHHDVILGKPWFSEYQPVVNWRTNEVRFDRQAALSNSTICTPRSEFDRKVKTSIYQ</sequence>
<name>A0ACC0VMQ0_9STRA</name>
<protein>
    <submittedName>
        <fullName evidence="1">Uncharacterized protein</fullName>
    </submittedName>
</protein>
<accession>A0ACC0VMQ0</accession>